<keyword evidence="1" id="KW-0732">Signal</keyword>
<dbReference type="InterPro" id="IPR006860">
    <property type="entry name" value="FecR"/>
</dbReference>
<protein>
    <submittedName>
        <fullName evidence="3">FecR domain-containing protein</fullName>
    </submittedName>
</protein>
<accession>A0ABW1TRV3</accession>
<evidence type="ECO:0000256" key="1">
    <source>
        <dbReference type="SAM" id="SignalP"/>
    </source>
</evidence>
<sequence>MKNKYRPISAGLACLCLCASVFAQDANTPPVQAIDTPVPAAAPLAAYAGFLKSVRGDVQLLDAGGAARPAHAGEQVQPTDRIVTGAGAAASLVLRDGTVIVVGPTSRLDLKTFKFDATTQEGNLLVALLQGSMRMVTGLIGKAHPETVRIETKSAYVGIRGTDFIVQADPLP</sequence>
<feature type="signal peptide" evidence="1">
    <location>
        <begin position="1"/>
        <end position="23"/>
    </location>
</feature>
<gene>
    <name evidence="3" type="ORF">ACFQND_00205</name>
</gene>
<dbReference type="Gene3D" id="2.60.120.1440">
    <property type="match status" value="1"/>
</dbReference>
<name>A0ABW1TRV3_9BURK</name>
<reference evidence="4" key="1">
    <citation type="journal article" date="2019" name="Int. J. Syst. Evol. Microbiol.">
        <title>The Global Catalogue of Microorganisms (GCM) 10K type strain sequencing project: providing services to taxonomists for standard genome sequencing and annotation.</title>
        <authorList>
            <consortium name="The Broad Institute Genomics Platform"/>
            <consortium name="The Broad Institute Genome Sequencing Center for Infectious Disease"/>
            <person name="Wu L."/>
            <person name="Ma J."/>
        </authorList>
    </citation>
    <scope>NUCLEOTIDE SEQUENCE [LARGE SCALE GENOMIC DNA]</scope>
    <source>
        <strain evidence="4">CCUG 39402</strain>
    </source>
</reference>
<proteinExistence type="predicted"/>
<feature type="chain" id="PRO_5046753669" evidence="1">
    <location>
        <begin position="24"/>
        <end position="172"/>
    </location>
</feature>
<evidence type="ECO:0000259" key="2">
    <source>
        <dbReference type="Pfam" id="PF04773"/>
    </source>
</evidence>
<organism evidence="3 4">
    <name type="scientific">Polaromonas aquatica</name>
    <dbReference type="NCBI Taxonomy" id="332657"/>
    <lineage>
        <taxon>Bacteria</taxon>
        <taxon>Pseudomonadati</taxon>
        <taxon>Pseudomonadota</taxon>
        <taxon>Betaproteobacteria</taxon>
        <taxon>Burkholderiales</taxon>
        <taxon>Comamonadaceae</taxon>
        <taxon>Polaromonas</taxon>
    </lineage>
</organism>
<dbReference type="Pfam" id="PF04773">
    <property type="entry name" value="FecR"/>
    <property type="match status" value="1"/>
</dbReference>
<dbReference type="Proteomes" id="UP001596270">
    <property type="component" value="Unassembled WGS sequence"/>
</dbReference>
<feature type="domain" description="FecR protein" evidence="2">
    <location>
        <begin position="80"/>
        <end position="168"/>
    </location>
</feature>
<dbReference type="PANTHER" id="PTHR38731">
    <property type="entry name" value="LIPL45-RELATED LIPOPROTEIN-RELATED"/>
    <property type="match status" value="1"/>
</dbReference>
<dbReference type="RefSeq" id="WP_371434745.1">
    <property type="nucleotide sequence ID" value="NZ_JBHSRS010000001.1"/>
</dbReference>
<evidence type="ECO:0000313" key="4">
    <source>
        <dbReference type="Proteomes" id="UP001596270"/>
    </source>
</evidence>
<comment type="caution">
    <text evidence="3">The sequence shown here is derived from an EMBL/GenBank/DDBJ whole genome shotgun (WGS) entry which is preliminary data.</text>
</comment>
<keyword evidence="4" id="KW-1185">Reference proteome</keyword>
<dbReference type="EMBL" id="JBHSRS010000001">
    <property type="protein sequence ID" value="MFC6279659.1"/>
    <property type="molecule type" value="Genomic_DNA"/>
</dbReference>
<evidence type="ECO:0000313" key="3">
    <source>
        <dbReference type="EMBL" id="MFC6279659.1"/>
    </source>
</evidence>